<gene>
    <name evidence="1" type="ORF">LPJ66_011310</name>
</gene>
<keyword evidence="2" id="KW-1185">Reference proteome</keyword>
<accession>A0ACC1I1J8</accession>
<dbReference type="EMBL" id="JANBPG010003373">
    <property type="protein sequence ID" value="KAJ1881486.1"/>
    <property type="molecule type" value="Genomic_DNA"/>
</dbReference>
<evidence type="ECO:0000313" key="2">
    <source>
        <dbReference type="Proteomes" id="UP001150581"/>
    </source>
</evidence>
<protein>
    <submittedName>
        <fullName evidence="1">Uncharacterized protein</fullName>
    </submittedName>
</protein>
<dbReference type="Proteomes" id="UP001150581">
    <property type="component" value="Unassembled WGS sequence"/>
</dbReference>
<reference evidence="1" key="1">
    <citation type="submission" date="2022-07" db="EMBL/GenBank/DDBJ databases">
        <title>Phylogenomic reconstructions and comparative analyses of Kickxellomycotina fungi.</title>
        <authorList>
            <person name="Reynolds N.K."/>
            <person name="Stajich J.E."/>
            <person name="Barry K."/>
            <person name="Grigoriev I.V."/>
            <person name="Crous P."/>
            <person name="Smith M.E."/>
        </authorList>
    </citation>
    <scope>NUCLEOTIDE SEQUENCE</scope>
    <source>
        <strain evidence="1">Benny 63K</strain>
    </source>
</reference>
<sequence>MPFSFHMHSGQFCRHASGSLEAVIQAAIDKGMIAVGLSEHVPRSRAQDLYPEESDMAPSDLSTAFAEYVTEAQRLRAKYSGQIDILIGAETEHITAASLQEAKQLRAYYQLDYLVGSLHHIDEMPLDFSQASYDAIVLKYGGDRAAMFRRYFDLQLDLLRELQPEVIGHFDLVRIFHPYGNTTAGLAEIDPLEDAFSEVRQLAVRNIEYAIGYGAIFEINSRAWKKGLRDAYPQRDLLAEILSRGGRVTISDDSHGAQDVCMFYGRLAGYLREMDIDRLHYLARTPEGAVEVRVLEDALGHGFWAANGFVSVSVSAEEE</sequence>
<comment type="caution">
    <text evidence="1">The sequence shown here is derived from an EMBL/GenBank/DDBJ whole genome shotgun (WGS) entry which is preliminary data.</text>
</comment>
<proteinExistence type="predicted"/>
<name>A0ACC1I1J8_9FUNG</name>
<organism evidence="1 2">
    <name type="scientific">Kickxella alabastrina</name>
    <dbReference type="NCBI Taxonomy" id="61397"/>
    <lineage>
        <taxon>Eukaryota</taxon>
        <taxon>Fungi</taxon>
        <taxon>Fungi incertae sedis</taxon>
        <taxon>Zoopagomycota</taxon>
        <taxon>Kickxellomycotina</taxon>
        <taxon>Kickxellomycetes</taxon>
        <taxon>Kickxellales</taxon>
        <taxon>Kickxellaceae</taxon>
        <taxon>Kickxella</taxon>
    </lineage>
</organism>
<evidence type="ECO:0000313" key="1">
    <source>
        <dbReference type="EMBL" id="KAJ1881486.1"/>
    </source>
</evidence>